<feature type="transmembrane region" description="Helical" evidence="1">
    <location>
        <begin position="12"/>
        <end position="33"/>
    </location>
</feature>
<dbReference type="RefSeq" id="WP_270029378.1">
    <property type="nucleotide sequence ID" value="NZ_JAPDDP010000091.1"/>
</dbReference>
<name>A0A9X3NNX2_9ACTN</name>
<reference evidence="2" key="1">
    <citation type="submission" date="2022-10" db="EMBL/GenBank/DDBJ databases">
        <title>The WGS of Solirubrobacter phytolaccae KCTC 29190.</title>
        <authorList>
            <person name="Jiang Z."/>
        </authorList>
    </citation>
    <scope>NUCLEOTIDE SEQUENCE</scope>
    <source>
        <strain evidence="2">KCTC 29190</strain>
    </source>
</reference>
<proteinExistence type="predicted"/>
<keyword evidence="1" id="KW-1133">Transmembrane helix</keyword>
<sequence length="268" mass="28614">MLIALVYGAIEHGAVGISVVCALFLALVVAELWRESARLTASLDATRHEIDNLSRTHEIDRMQIESASAKVEEFAALQCANDELAEEILNLNQRLADPQLTLVQTVDGVARQRKLLQITLRHRARRNAGEPIQWAVVSIHHSNEGIVEVRALSGGTDPGILSGELVALVRNDDSKAIVFGEVTSVDASNVHASAFPPSLLASLVAEPLSLGRSTSPDGLLLRLGGLDWGPFTSLSDEQLRTVDDALAAVEVSVSAALTATSPNEDHNA</sequence>
<protein>
    <submittedName>
        <fullName evidence="2">Uncharacterized protein</fullName>
    </submittedName>
</protein>
<evidence type="ECO:0000256" key="1">
    <source>
        <dbReference type="SAM" id="Phobius"/>
    </source>
</evidence>
<dbReference type="Proteomes" id="UP001147653">
    <property type="component" value="Unassembled WGS sequence"/>
</dbReference>
<keyword evidence="1" id="KW-0812">Transmembrane</keyword>
<comment type="caution">
    <text evidence="2">The sequence shown here is derived from an EMBL/GenBank/DDBJ whole genome shotgun (WGS) entry which is preliminary data.</text>
</comment>
<dbReference type="AlphaFoldDB" id="A0A9X3NNX2"/>
<organism evidence="2 3">
    <name type="scientific">Solirubrobacter phytolaccae</name>
    <dbReference type="NCBI Taxonomy" id="1404360"/>
    <lineage>
        <taxon>Bacteria</taxon>
        <taxon>Bacillati</taxon>
        <taxon>Actinomycetota</taxon>
        <taxon>Thermoleophilia</taxon>
        <taxon>Solirubrobacterales</taxon>
        <taxon>Solirubrobacteraceae</taxon>
        <taxon>Solirubrobacter</taxon>
    </lineage>
</organism>
<gene>
    <name evidence="2" type="ORF">OJ997_31730</name>
</gene>
<keyword evidence="1" id="KW-0472">Membrane</keyword>
<evidence type="ECO:0000313" key="3">
    <source>
        <dbReference type="Proteomes" id="UP001147653"/>
    </source>
</evidence>
<evidence type="ECO:0000313" key="2">
    <source>
        <dbReference type="EMBL" id="MDA0184917.1"/>
    </source>
</evidence>
<dbReference type="EMBL" id="JAPDDP010000091">
    <property type="protein sequence ID" value="MDA0184917.1"/>
    <property type="molecule type" value="Genomic_DNA"/>
</dbReference>
<keyword evidence="3" id="KW-1185">Reference proteome</keyword>
<accession>A0A9X3NNX2</accession>